<dbReference type="OrthoDB" id="7776143at2759"/>
<comment type="function">
    <text evidence="1">Controls the pigmentation pattern of the adult cuticle and larval mouth parts.</text>
</comment>
<evidence type="ECO:0000256" key="1">
    <source>
        <dbReference type="ARBA" id="ARBA00002855"/>
    </source>
</evidence>
<comment type="similarity">
    <text evidence="3">Belongs to the major royal jelly protein family.</text>
</comment>
<keyword evidence="10" id="KW-1185">Reference proteome</keyword>
<evidence type="ECO:0000256" key="6">
    <source>
        <dbReference type="ARBA" id="ARBA00022729"/>
    </source>
</evidence>
<comment type="subcellular location">
    <subcellularLocation>
        <location evidence="2">Secreted</location>
    </subcellularLocation>
</comment>
<dbReference type="InterPro" id="IPR011042">
    <property type="entry name" value="6-blade_b-propeller_TolB-like"/>
</dbReference>
<dbReference type="PANTHER" id="PTHR10009:SF14">
    <property type="entry name" value="PROTEIN YELLOW"/>
    <property type="match status" value="1"/>
</dbReference>
<dbReference type="GO" id="GO:0005576">
    <property type="term" value="C:extracellular region"/>
    <property type="evidence" value="ECO:0007669"/>
    <property type="project" value="UniProtKB-SubCell"/>
</dbReference>
<dbReference type="Pfam" id="PF03022">
    <property type="entry name" value="MRJP"/>
    <property type="match status" value="1"/>
</dbReference>
<evidence type="ECO:0000313" key="10">
    <source>
        <dbReference type="Proteomes" id="UP000494106"/>
    </source>
</evidence>
<comment type="caution">
    <text evidence="8">The sequence shown here is derived from an EMBL/GenBank/DDBJ whole genome shotgun (WGS) entry which is preliminary data.</text>
</comment>
<dbReference type="Gene3D" id="2.120.10.30">
    <property type="entry name" value="TolB, C-terminal domain"/>
    <property type="match status" value="1"/>
</dbReference>
<proteinExistence type="inferred from homology"/>
<name>A0A8S0Z875_ARCPL</name>
<protein>
    <recommendedName>
        <fullName evidence="4">Protein yellow</fullName>
    </recommendedName>
</protein>
<evidence type="ECO:0000256" key="3">
    <source>
        <dbReference type="ARBA" id="ARBA00009127"/>
    </source>
</evidence>
<evidence type="ECO:0000256" key="4">
    <source>
        <dbReference type="ARBA" id="ARBA00014360"/>
    </source>
</evidence>
<evidence type="ECO:0000256" key="7">
    <source>
        <dbReference type="ARBA" id="ARBA00023180"/>
    </source>
</evidence>
<dbReference type="Proteomes" id="UP000494256">
    <property type="component" value="Unassembled WGS sequence"/>
</dbReference>
<evidence type="ECO:0000313" key="9">
    <source>
        <dbReference type="EMBL" id="CAB3235984.1"/>
    </source>
</evidence>
<organism evidence="8 10">
    <name type="scientific">Arctia plantaginis</name>
    <name type="common">Wood tiger moth</name>
    <name type="synonym">Phalaena plantaginis</name>
    <dbReference type="NCBI Taxonomy" id="874455"/>
    <lineage>
        <taxon>Eukaryota</taxon>
        <taxon>Metazoa</taxon>
        <taxon>Ecdysozoa</taxon>
        <taxon>Arthropoda</taxon>
        <taxon>Hexapoda</taxon>
        <taxon>Insecta</taxon>
        <taxon>Pterygota</taxon>
        <taxon>Neoptera</taxon>
        <taxon>Endopterygota</taxon>
        <taxon>Lepidoptera</taxon>
        <taxon>Glossata</taxon>
        <taxon>Ditrysia</taxon>
        <taxon>Noctuoidea</taxon>
        <taxon>Erebidae</taxon>
        <taxon>Arctiinae</taxon>
        <taxon>Arctia</taxon>
    </lineage>
</organism>
<dbReference type="EMBL" id="CADEBC010000346">
    <property type="protein sequence ID" value="CAB3228540.1"/>
    <property type="molecule type" value="Genomic_DNA"/>
</dbReference>
<dbReference type="PANTHER" id="PTHR10009">
    <property type="entry name" value="PROTEIN YELLOW-RELATED"/>
    <property type="match status" value="1"/>
</dbReference>
<dbReference type="InterPro" id="IPR017996">
    <property type="entry name" value="MRJP/yellow-related"/>
</dbReference>
<keyword evidence="6" id="KW-0732">Signal</keyword>
<dbReference type="AlphaFoldDB" id="A0A8S0Z875"/>
<sequence>MSSVTAVVKLRESFSWNVLDWNFPNPYSRQQAIQSGGLIPENALPVGIERWNNKLFVSVPRWKAGIPATLNYIPLDAPYDPSPNLNPYPSLAGNELGNCQSGLNTVYRIKVDKCDRLWVLDTGTYGYDPNVTNLCPYSLNIYDLNTDQRIRRYVFRPEDIVPTTFIANIALDEGKTCDDTFAYFSDELGYGLIAYSWEQNRSWRFSHGYFMPDPLVGDFNIAGLNFQWSAEGIFGITASPVGPDGYRTLYFSPLTSHTQFAVSTRILRDESKVTGSYQDFKIVGVRGNNGHTTSKVMDELTGIEFFNLIDQNAIGCWKQDLPYKPQNIGVVDKDDVGLIFPSDIKIDQERNLWVMSDRMPVFLESTLDYNDINFRIFNAPLDSLVQHTVCEPQTQFLPALNQYSPSDKLIQQNPLPYYNNGLSVKEAPESYTLFSSGPATQSGLIEKSSIFKTPISTSQSYINKPKQRAIPYITGRNYKSSFNNQQPLWYEKGTYAVFEP</sequence>
<keyword evidence="7" id="KW-0325">Glycoprotein</keyword>
<dbReference type="EMBL" id="CADEBD010000300">
    <property type="protein sequence ID" value="CAB3235984.1"/>
    <property type="molecule type" value="Genomic_DNA"/>
</dbReference>
<dbReference type="Proteomes" id="UP000494106">
    <property type="component" value="Unassembled WGS sequence"/>
</dbReference>
<gene>
    <name evidence="8" type="ORF">APLA_LOCUS3671</name>
    <name evidence="9" type="ORF">APLA_LOCUS7172</name>
</gene>
<keyword evidence="5" id="KW-0964">Secreted</keyword>
<evidence type="ECO:0000256" key="2">
    <source>
        <dbReference type="ARBA" id="ARBA00004613"/>
    </source>
</evidence>
<accession>A0A8S0Z875</accession>
<evidence type="ECO:0000313" key="11">
    <source>
        <dbReference type="Proteomes" id="UP000494256"/>
    </source>
</evidence>
<reference evidence="10 11" key="1">
    <citation type="submission" date="2020-04" db="EMBL/GenBank/DDBJ databases">
        <authorList>
            <person name="Wallbank WR R."/>
            <person name="Pardo Diaz C."/>
            <person name="Kozak K."/>
            <person name="Martin S."/>
            <person name="Jiggins C."/>
            <person name="Moest M."/>
            <person name="Warren A I."/>
            <person name="Byers J.R.P. K."/>
            <person name="Montejo-Kovacevich G."/>
            <person name="Yen C E."/>
        </authorList>
    </citation>
    <scope>NUCLEOTIDE SEQUENCE [LARGE SCALE GENOMIC DNA]</scope>
</reference>
<evidence type="ECO:0000313" key="8">
    <source>
        <dbReference type="EMBL" id="CAB3228540.1"/>
    </source>
</evidence>
<evidence type="ECO:0000256" key="5">
    <source>
        <dbReference type="ARBA" id="ARBA00022525"/>
    </source>
</evidence>